<gene>
    <name evidence="1" type="ORF">CDAR_233081</name>
</gene>
<protein>
    <recommendedName>
        <fullName evidence="3">Secreted protein</fullName>
    </recommendedName>
</protein>
<evidence type="ECO:0008006" key="3">
    <source>
        <dbReference type="Google" id="ProtNLM"/>
    </source>
</evidence>
<comment type="caution">
    <text evidence="1">The sequence shown here is derived from an EMBL/GenBank/DDBJ whole genome shotgun (WGS) entry which is preliminary data.</text>
</comment>
<evidence type="ECO:0000313" key="1">
    <source>
        <dbReference type="EMBL" id="GIY04157.1"/>
    </source>
</evidence>
<proteinExistence type="predicted"/>
<organism evidence="1 2">
    <name type="scientific">Caerostris darwini</name>
    <dbReference type="NCBI Taxonomy" id="1538125"/>
    <lineage>
        <taxon>Eukaryota</taxon>
        <taxon>Metazoa</taxon>
        <taxon>Ecdysozoa</taxon>
        <taxon>Arthropoda</taxon>
        <taxon>Chelicerata</taxon>
        <taxon>Arachnida</taxon>
        <taxon>Araneae</taxon>
        <taxon>Araneomorphae</taxon>
        <taxon>Entelegynae</taxon>
        <taxon>Araneoidea</taxon>
        <taxon>Araneidae</taxon>
        <taxon>Caerostris</taxon>
    </lineage>
</organism>
<dbReference type="Proteomes" id="UP001054837">
    <property type="component" value="Unassembled WGS sequence"/>
</dbReference>
<accession>A0AAV4Q7I0</accession>
<reference evidence="1 2" key="1">
    <citation type="submission" date="2021-06" db="EMBL/GenBank/DDBJ databases">
        <title>Caerostris darwini draft genome.</title>
        <authorList>
            <person name="Kono N."/>
            <person name="Arakawa K."/>
        </authorList>
    </citation>
    <scope>NUCLEOTIDE SEQUENCE [LARGE SCALE GENOMIC DNA]</scope>
</reference>
<evidence type="ECO:0000313" key="2">
    <source>
        <dbReference type="Proteomes" id="UP001054837"/>
    </source>
</evidence>
<dbReference type="EMBL" id="BPLQ01003898">
    <property type="protein sequence ID" value="GIY04157.1"/>
    <property type="molecule type" value="Genomic_DNA"/>
</dbReference>
<sequence length="115" mass="13348">MFLLECLNGVTSFVFLQPVLLGFAIHRDAGYVVHAGWCLTDFLLHISEMDWAHQSLNHLFMRHLLRHHGGMCGNTYCGLQLLRHLSLRHLVFSRTSDNRHCRLYCSVQRLFGILL</sequence>
<name>A0AAV4Q7I0_9ARAC</name>
<dbReference type="AlphaFoldDB" id="A0AAV4Q7I0"/>
<keyword evidence="2" id="KW-1185">Reference proteome</keyword>